<dbReference type="AlphaFoldDB" id="A0A9Q3C6T9"/>
<evidence type="ECO:0000256" key="2">
    <source>
        <dbReference type="SAM" id="Phobius"/>
    </source>
</evidence>
<organism evidence="3 4">
    <name type="scientific">Austropuccinia psidii MF-1</name>
    <dbReference type="NCBI Taxonomy" id="1389203"/>
    <lineage>
        <taxon>Eukaryota</taxon>
        <taxon>Fungi</taxon>
        <taxon>Dikarya</taxon>
        <taxon>Basidiomycota</taxon>
        <taxon>Pucciniomycotina</taxon>
        <taxon>Pucciniomycetes</taxon>
        <taxon>Pucciniales</taxon>
        <taxon>Sphaerophragmiaceae</taxon>
        <taxon>Austropuccinia</taxon>
    </lineage>
</organism>
<keyword evidence="2" id="KW-0812">Transmembrane</keyword>
<sequence length="177" mass="20869">MEKLAKDFTSTKAPKYKLRKHSSTSDVKEHSDQEEDDCDNKSISQSKITSVILYFIMWLYLVCGISRENCRRARDMIVYLAQVVAQQDRSIKSQLSRIPYDIHTISKRLELEFEFEQHVCCPQCYLLYNIELAPEECTYKPTISSNQCYTELFNPYKVHQLPYIHFITKKRPSTSHI</sequence>
<name>A0A9Q3C6T9_9BASI</name>
<feature type="transmembrane region" description="Helical" evidence="2">
    <location>
        <begin position="48"/>
        <end position="66"/>
    </location>
</feature>
<reference evidence="3" key="1">
    <citation type="submission" date="2021-03" db="EMBL/GenBank/DDBJ databases">
        <title>Draft genome sequence of rust myrtle Austropuccinia psidii MF-1, a brazilian biotype.</title>
        <authorList>
            <person name="Quecine M.C."/>
            <person name="Pachon D.M.R."/>
            <person name="Bonatelli M.L."/>
            <person name="Correr F.H."/>
            <person name="Franceschini L.M."/>
            <person name="Leite T.F."/>
            <person name="Margarido G.R.A."/>
            <person name="Almeida C.A."/>
            <person name="Ferrarezi J.A."/>
            <person name="Labate C.A."/>
        </authorList>
    </citation>
    <scope>NUCLEOTIDE SEQUENCE</scope>
    <source>
        <strain evidence="3">MF-1</strain>
    </source>
</reference>
<proteinExistence type="predicted"/>
<feature type="region of interest" description="Disordered" evidence="1">
    <location>
        <begin position="16"/>
        <end position="40"/>
    </location>
</feature>
<keyword evidence="4" id="KW-1185">Reference proteome</keyword>
<protein>
    <submittedName>
        <fullName evidence="3">Uncharacterized protein</fullName>
    </submittedName>
</protein>
<evidence type="ECO:0000313" key="4">
    <source>
        <dbReference type="Proteomes" id="UP000765509"/>
    </source>
</evidence>
<evidence type="ECO:0000313" key="3">
    <source>
        <dbReference type="EMBL" id="MBW0478207.1"/>
    </source>
</evidence>
<keyword evidence="2" id="KW-0472">Membrane</keyword>
<dbReference type="EMBL" id="AVOT02005097">
    <property type="protein sequence ID" value="MBW0478207.1"/>
    <property type="molecule type" value="Genomic_DNA"/>
</dbReference>
<evidence type="ECO:0000256" key="1">
    <source>
        <dbReference type="SAM" id="MobiDB-lite"/>
    </source>
</evidence>
<dbReference type="OrthoDB" id="2517153at2759"/>
<keyword evidence="2" id="KW-1133">Transmembrane helix</keyword>
<gene>
    <name evidence="3" type="ORF">O181_017922</name>
</gene>
<dbReference type="Proteomes" id="UP000765509">
    <property type="component" value="Unassembled WGS sequence"/>
</dbReference>
<comment type="caution">
    <text evidence="3">The sequence shown here is derived from an EMBL/GenBank/DDBJ whole genome shotgun (WGS) entry which is preliminary data.</text>
</comment>
<accession>A0A9Q3C6T9</accession>